<dbReference type="Proteomes" id="UP001601948">
    <property type="component" value="Unassembled WGS sequence"/>
</dbReference>
<organism evidence="1 2">
    <name type="scientific">Nocardia suismassiliense</name>
    <dbReference type="NCBI Taxonomy" id="2077092"/>
    <lineage>
        <taxon>Bacteria</taxon>
        <taxon>Bacillati</taxon>
        <taxon>Actinomycetota</taxon>
        <taxon>Actinomycetes</taxon>
        <taxon>Mycobacteriales</taxon>
        <taxon>Nocardiaceae</taxon>
        <taxon>Nocardia</taxon>
    </lineage>
</organism>
<reference evidence="1 2" key="1">
    <citation type="submission" date="2024-10" db="EMBL/GenBank/DDBJ databases">
        <title>The Natural Products Discovery Center: Release of the First 8490 Sequenced Strains for Exploring Actinobacteria Biosynthetic Diversity.</title>
        <authorList>
            <person name="Kalkreuter E."/>
            <person name="Kautsar S.A."/>
            <person name="Yang D."/>
            <person name="Bader C.D."/>
            <person name="Teijaro C.N."/>
            <person name="Fluegel L."/>
            <person name="Davis C.M."/>
            <person name="Simpson J.R."/>
            <person name="Lauterbach L."/>
            <person name="Steele A.D."/>
            <person name="Gui C."/>
            <person name="Meng S."/>
            <person name="Li G."/>
            <person name="Viehrig K."/>
            <person name="Ye F."/>
            <person name="Su P."/>
            <person name="Kiefer A.F."/>
            <person name="Nichols A."/>
            <person name="Cepeda A.J."/>
            <person name="Yan W."/>
            <person name="Fan B."/>
            <person name="Jiang Y."/>
            <person name="Adhikari A."/>
            <person name="Zheng C.-J."/>
            <person name="Schuster L."/>
            <person name="Cowan T.M."/>
            <person name="Smanski M.J."/>
            <person name="Chevrette M.G."/>
            <person name="De Carvalho L.P.S."/>
            <person name="Shen B."/>
        </authorList>
    </citation>
    <scope>NUCLEOTIDE SEQUENCE [LARGE SCALE GENOMIC DNA]</scope>
    <source>
        <strain evidence="1 2">NPDC003040</strain>
    </source>
</reference>
<evidence type="ECO:0000313" key="2">
    <source>
        <dbReference type="Proteomes" id="UP001601948"/>
    </source>
</evidence>
<protein>
    <submittedName>
        <fullName evidence="1">Uncharacterized protein</fullName>
    </submittedName>
</protein>
<name>A0ABW6QSA1_9NOCA</name>
<gene>
    <name evidence="1" type="ORF">ACFYV7_15095</name>
</gene>
<dbReference type="EMBL" id="JBIAPI010000002">
    <property type="protein sequence ID" value="MFF3224117.1"/>
    <property type="molecule type" value="Genomic_DNA"/>
</dbReference>
<sequence>MTDKQILLIVENRYTAEQYALLMMREPGHVDEPAQIMTQMLGEPWFVRQATPAP</sequence>
<evidence type="ECO:0000313" key="1">
    <source>
        <dbReference type="EMBL" id="MFF3224117.1"/>
    </source>
</evidence>
<keyword evidence="2" id="KW-1185">Reference proteome</keyword>
<dbReference type="RefSeq" id="WP_387717464.1">
    <property type="nucleotide sequence ID" value="NZ_JBIAPI010000002.1"/>
</dbReference>
<comment type="caution">
    <text evidence="1">The sequence shown here is derived from an EMBL/GenBank/DDBJ whole genome shotgun (WGS) entry which is preliminary data.</text>
</comment>
<accession>A0ABW6QSA1</accession>
<proteinExistence type="predicted"/>